<evidence type="ECO:0000313" key="8">
    <source>
        <dbReference type="Proteomes" id="UP000076268"/>
    </source>
</evidence>
<dbReference type="Gene3D" id="3.40.50.2000">
    <property type="entry name" value="Glycogen Phosphorylase B"/>
    <property type="match status" value="1"/>
</dbReference>
<dbReference type="InterPro" id="IPR007235">
    <property type="entry name" value="Glyco_trans_28_C"/>
</dbReference>
<evidence type="ECO:0000256" key="4">
    <source>
        <dbReference type="ARBA" id="ARBA00022679"/>
    </source>
</evidence>
<evidence type="ECO:0000256" key="3">
    <source>
        <dbReference type="ARBA" id="ARBA00022676"/>
    </source>
</evidence>
<dbReference type="GO" id="GO:0009247">
    <property type="term" value="P:glycolipid biosynthetic process"/>
    <property type="evidence" value="ECO:0007669"/>
    <property type="project" value="InterPro"/>
</dbReference>
<dbReference type="PANTHER" id="PTHR43025">
    <property type="entry name" value="MONOGALACTOSYLDIACYLGLYCEROL SYNTHASE"/>
    <property type="match status" value="1"/>
</dbReference>
<keyword evidence="8" id="KW-1185">Reference proteome</keyword>
<reference evidence="7 8" key="1">
    <citation type="submission" date="2016-02" db="EMBL/GenBank/DDBJ databases">
        <title>Anaerosporomusa subterraneum gen. nov., sp. nov., a spore-forming obligate anaerobe isolated from saprolite.</title>
        <authorList>
            <person name="Choi J.K."/>
            <person name="Shah M."/>
            <person name="Yee N."/>
        </authorList>
    </citation>
    <scope>NUCLEOTIDE SEQUENCE [LARGE SCALE GENOMIC DNA]</scope>
    <source>
        <strain evidence="7 8">RU4</strain>
    </source>
</reference>
<feature type="domain" description="Diacylglycerol glucosyltransferase N-terminal" evidence="6">
    <location>
        <begin position="14"/>
        <end position="179"/>
    </location>
</feature>
<dbReference type="InterPro" id="IPR009695">
    <property type="entry name" value="Diacylglyc_glucosyltr_N"/>
</dbReference>
<dbReference type="Pfam" id="PF06925">
    <property type="entry name" value="MGDG_synth"/>
    <property type="match status" value="1"/>
</dbReference>
<comment type="similarity">
    <text evidence="2">Belongs to the glycosyltransferase 28 family.</text>
</comment>
<evidence type="ECO:0008006" key="9">
    <source>
        <dbReference type="Google" id="ProtNLM"/>
    </source>
</evidence>
<dbReference type="RefSeq" id="WP_066239412.1">
    <property type="nucleotide sequence ID" value="NZ_LSGP01000013.1"/>
</dbReference>
<comment type="subcellular location">
    <subcellularLocation>
        <location evidence="1">Membrane</location>
    </subcellularLocation>
</comment>
<accession>A0A154BUX7</accession>
<name>A0A154BUX7_ANASB</name>
<dbReference type="Proteomes" id="UP000076268">
    <property type="component" value="Unassembled WGS sequence"/>
</dbReference>
<feature type="domain" description="Glycosyl transferase family 28 C-terminal" evidence="5">
    <location>
        <begin position="203"/>
        <end position="358"/>
    </location>
</feature>
<dbReference type="GO" id="GO:0016758">
    <property type="term" value="F:hexosyltransferase activity"/>
    <property type="evidence" value="ECO:0007669"/>
    <property type="project" value="InterPro"/>
</dbReference>
<dbReference type="InterPro" id="IPR050519">
    <property type="entry name" value="Glycosyltransf_28_UgtP"/>
</dbReference>
<evidence type="ECO:0000259" key="5">
    <source>
        <dbReference type="Pfam" id="PF04101"/>
    </source>
</evidence>
<sequence>MKILIISAPIGSGHVRAGQAVGAALQSIDPATNVVYANVFDFFPSFIGNSVLNTYLKILAIFPQAYGMAYGWGNTSRLALVGRNIISRFLAKQMLTYIKSLEPDVVVCTHATPAGLVADLLRRGELTSPGVAIVTDFVVHRLWIYPEITHYCVANQELRQELTANGIPLQRSTASGIPVAAGFADSNTIATVKDLSLDCDLPTIMIMGGGAGLLPMEDIIRALNSLERRIQIVAICGSNRKMSRCLSKLASSIKHQLIVYGFVENIAELMAVSDLLVTKPGGMTSAEAMCCGLPLIIYRPIPGQEEENAKRLIQQGSALQANTPDALTATVGMLLTERGRLTQMHQRSLAMARPDAAEVAAHVIRSLVVK</sequence>
<evidence type="ECO:0000256" key="2">
    <source>
        <dbReference type="ARBA" id="ARBA00006962"/>
    </source>
</evidence>
<proteinExistence type="inferred from homology"/>
<dbReference type="EMBL" id="LSGP01000013">
    <property type="protein sequence ID" value="KYZ77308.1"/>
    <property type="molecule type" value="Genomic_DNA"/>
</dbReference>
<protein>
    <recommendedName>
        <fullName evidence="9">Galactosyldiacylglycerol synthase</fullName>
    </recommendedName>
</protein>
<gene>
    <name evidence="7" type="ORF">AXX12_04035</name>
</gene>
<evidence type="ECO:0000259" key="6">
    <source>
        <dbReference type="Pfam" id="PF06925"/>
    </source>
</evidence>
<dbReference type="Pfam" id="PF04101">
    <property type="entry name" value="Glyco_tran_28_C"/>
    <property type="match status" value="1"/>
</dbReference>
<dbReference type="OrthoDB" id="9815663at2"/>
<comment type="caution">
    <text evidence="7">The sequence shown here is derived from an EMBL/GenBank/DDBJ whole genome shotgun (WGS) entry which is preliminary data.</text>
</comment>
<keyword evidence="3" id="KW-0328">Glycosyltransferase</keyword>
<dbReference type="STRING" id="1794912.AXX12_04035"/>
<dbReference type="AlphaFoldDB" id="A0A154BUX7"/>
<evidence type="ECO:0000313" key="7">
    <source>
        <dbReference type="EMBL" id="KYZ77308.1"/>
    </source>
</evidence>
<organism evidence="7 8">
    <name type="scientific">Anaerosporomusa subterranea</name>
    <dbReference type="NCBI Taxonomy" id="1794912"/>
    <lineage>
        <taxon>Bacteria</taxon>
        <taxon>Bacillati</taxon>
        <taxon>Bacillota</taxon>
        <taxon>Negativicutes</taxon>
        <taxon>Acetonemataceae</taxon>
        <taxon>Anaerosporomusa</taxon>
    </lineage>
</organism>
<evidence type="ECO:0000256" key="1">
    <source>
        <dbReference type="ARBA" id="ARBA00004370"/>
    </source>
</evidence>
<dbReference type="SUPFAM" id="SSF53756">
    <property type="entry name" value="UDP-Glycosyltransferase/glycogen phosphorylase"/>
    <property type="match status" value="1"/>
</dbReference>
<dbReference type="PANTHER" id="PTHR43025:SF3">
    <property type="entry name" value="MONOGALACTOSYLDIACYLGLYCEROL SYNTHASE 1, CHLOROPLASTIC"/>
    <property type="match status" value="1"/>
</dbReference>
<keyword evidence="4" id="KW-0808">Transferase</keyword>
<dbReference type="GO" id="GO:0016020">
    <property type="term" value="C:membrane"/>
    <property type="evidence" value="ECO:0007669"/>
    <property type="project" value="UniProtKB-SubCell"/>
</dbReference>